<name>A0A1X9NCK8_9GAMM</name>
<keyword evidence="1" id="KW-0963">Cytoplasm</keyword>
<keyword evidence="6" id="KW-1185">Reference proteome</keyword>
<gene>
    <name evidence="5" type="ORF">BST96_05635</name>
</gene>
<dbReference type="EMBL" id="CP019343">
    <property type="protein sequence ID" value="ARN73645.1"/>
    <property type="molecule type" value="Genomic_DNA"/>
</dbReference>
<dbReference type="KEGG" id="osg:BST96_05635"/>
<dbReference type="Proteomes" id="UP000193450">
    <property type="component" value="Chromosome"/>
</dbReference>
<dbReference type="SUPFAM" id="SSF54637">
    <property type="entry name" value="Thioesterase/thiol ester dehydrase-isomerase"/>
    <property type="match status" value="1"/>
</dbReference>
<accession>A0A1X9NCK8</accession>
<protein>
    <submittedName>
        <fullName evidence="5">Thioesterase</fullName>
    </submittedName>
</protein>
<evidence type="ECO:0000256" key="4">
    <source>
        <dbReference type="ARBA" id="ARBA00023098"/>
    </source>
</evidence>
<dbReference type="InterPro" id="IPR029069">
    <property type="entry name" value="HotDog_dom_sf"/>
</dbReference>
<keyword evidence="2" id="KW-0378">Hydrolase</keyword>
<dbReference type="PANTHER" id="PTHR12418:SF19">
    <property type="entry name" value="ACYL-COENZYME A THIOESTERASE THEM4"/>
    <property type="match status" value="1"/>
</dbReference>
<dbReference type="OrthoDB" id="9792301at2"/>
<evidence type="ECO:0000313" key="6">
    <source>
        <dbReference type="Proteomes" id="UP000193450"/>
    </source>
</evidence>
<evidence type="ECO:0000256" key="2">
    <source>
        <dbReference type="ARBA" id="ARBA00022801"/>
    </source>
</evidence>
<dbReference type="GO" id="GO:0006631">
    <property type="term" value="P:fatty acid metabolic process"/>
    <property type="evidence" value="ECO:0007669"/>
    <property type="project" value="UniProtKB-KW"/>
</dbReference>
<dbReference type="AlphaFoldDB" id="A0A1X9NCK8"/>
<evidence type="ECO:0000313" key="5">
    <source>
        <dbReference type="EMBL" id="ARN73645.1"/>
    </source>
</evidence>
<dbReference type="RefSeq" id="WP_085757759.1">
    <property type="nucleotide sequence ID" value="NZ_CP019343.1"/>
</dbReference>
<dbReference type="GO" id="GO:0016787">
    <property type="term" value="F:hydrolase activity"/>
    <property type="evidence" value="ECO:0007669"/>
    <property type="project" value="UniProtKB-KW"/>
</dbReference>
<evidence type="ECO:0000256" key="1">
    <source>
        <dbReference type="ARBA" id="ARBA00022490"/>
    </source>
</evidence>
<dbReference type="Gene3D" id="3.10.129.10">
    <property type="entry name" value="Hotdog Thioesterase"/>
    <property type="match status" value="1"/>
</dbReference>
<dbReference type="InterPro" id="IPR052365">
    <property type="entry name" value="THEM4/THEM5_acyl-CoA_thioest"/>
</dbReference>
<evidence type="ECO:0000256" key="3">
    <source>
        <dbReference type="ARBA" id="ARBA00022832"/>
    </source>
</evidence>
<reference evidence="5 6" key="1">
    <citation type="submission" date="2016-11" db="EMBL/GenBank/DDBJ databases">
        <title>Trade-off between light-utilization and light-protection in marine flavobacteria.</title>
        <authorList>
            <person name="Kumagai Y."/>
        </authorList>
    </citation>
    <scope>NUCLEOTIDE SEQUENCE [LARGE SCALE GENOMIC DNA]</scope>
    <source>
        <strain evidence="5 6">NBRC 107125</strain>
    </source>
</reference>
<dbReference type="CDD" id="cd03443">
    <property type="entry name" value="PaaI_thioesterase"/>
    <property type="match status" value="1"/>
</dbReference>
<keyword evidence="3" id="KW-0276">Fatty acid metabolism</keyword>
<keyword evidence="4" id="KW-0443">Lipid metabolism</keyword>
<organism evidence="5 6">
    <name type="scientific">Oceanicoccus sagamiensis</name>
    <dbReference type="NCBI Taxonomy" id="716816"/>
    <lineage>
        <taxon>Bacteria</taxon>
        <taxon>Pseudomonadati</taxon>
        <taxon>Pseudomonadota</taxon>
        <taxon>Gammaproteobacteria</taxon>
        <taxon>Cellvibrionales</taxon>
        <taxon>Spongiibacteraceae</taxon>
        <taxon>Oceanicoccus</taxon>
    </lineage>
</organism>
<proteinExistence type="predicted"/>
<dbReference type="PANTHER" id="PTHR12418">
    <property type="entry name" value="ACYL-COENZYME A THIOESTERASE THEM4"/>
    <property type="match status" value="1"/>
</dbReference>
<sequence>MQAIQDKMQHNHCYGCGPENEQGLQLKSYRREDGITVATFIPAAHHNAGPKHFLNGGIQATILDCHGICAALGDAYYRAGRDVGEGEMMWYATGHMAVSYQKPVPVDQPVELTAEIVSTAEKKTEVSCQLLSGGEVCATAEIIAVKVPNSWYE</sequence>